<keyword evidence="4" id="KW-0811">Translocation</keyword>
<dbReference type="AlphaFoldDB" id="A0A7C4EQY6"/>
<dbReference type="EMBL" id="DTHO01000075">
    <property type="protein sequence ID" value="HGH00212.1"/>
    <property type="molecule type" value="Genomic_DNA"/>
</dbReference>
<dbReference type="Gene3D" id="3.10.420.10">
    <property type="entry name" value="SecB-like"/>
    <property type="match status" value="1"/>
</dbReference>
<gene>
    <name evidence="5" type="ORF">ENV75_07195</name>
</gene>
<evidence type="ECO:0000313" key="5">
    <source>
        <dbReference type="EMBL" id="HGH00212.1"/>
    </source>
</evidence>
<evidence type="ECO:0000256" key="4">
    <source>
        <dbReference type="ARBA" id="ARBA00023010"/>
    </source>
</evidence>
<dbReference type="InterPro" id="IPR035958">
    <property type="entry name" value="SecB-like_sf"/>
</dbReference>
<keyword evidence="3" id="KW-0653">Protein transport</keyword>
<organism evidence="5">
    <name type="scientific">Thermodesulfovibrio aggregans</name>
    <dbReference type="NCBI Taxonomy" id="86166"/>
    <lineage>
        <taxon>Bacteria</taxon>
        <taxon>Pseudomonadati</taxon>
        <taxon>Nitrospirota</taxon>
        <taxon>Thermodesulfovibrionia</taxon>
        <taxon>Thermodesulfovibrionales</taxon>
        <taxon>Thermodesulfovibrionaceae</taxon>
        <taxon>Thermodesulfovibrio</taxon>
    </lineage>
</organism>
<proteinExistence type="inferred from homology"/>
<dbReference type="GO" id="GO:0051262">
    <property type="term" value="P:protein tetramerization"/>
    <property type="evidence" value="ECO:0007669"/>
    <property type="project" value="InterPro"/>
</dbReference>
<comment type="caution">
    <text evidence="5">The sequence shown here is derived from an EMBL/GenBank/DDBJ whole genome shotgun (WGS) entry which is preliminary data.</text>
</comment>
<evidence type="ECO:0000256" key="3">
    <source>
        <dbReference type="ARBA" id="ARBA00022927"/>
    </source>
</evidence>
<keyword evidence="2" id="KW-0813">Transport</keyword>
<evidence type="ECO:0000256" key="2">
    <source>
        <dbReference type="ARBA" id="ARBA00022448"/>
    </source>
</evidence>
<protein>
    <submittedName>
        <fullName evidence="5">Uncharacterized protein</fullName>
    </submittedName>
</protein>
<dbReference type="GO" id="GO:0015031">
    <property type="term" value="P:protein transport"/>
    <property type="evidence" value="ECO:0007669"/>
    <property type="project" value="UniProtKB-KW"/>
</dbReference>
<reference evidence="5" key="1">
    <citation type="journal article" date="2020" name="mSystems">
        <title>Genome- and Community-Level Interaction Insights into Carbon Utilization and Element Cycling Functions of Hydrothermarchaeota in Hydrothermal Sediment.</title>
        <authorList>
            <person name="Zhou Z."/>
            <person name="Liu Y."/>
            <person name="Xu W."/>
            <person name="Pan J."/>
            <person name="Luo Z.H."/>
            <person name="Li M."/>
        </authorList>
    </citation>
    <scope>NUCLEOTIDE SEQUENCE [LARGE SCALE GENOMIC DNA]</scope>
    <source>
        <strain evidence="5">SpSt-788</strain>
    </source>
</reference>
<sequence length="53" mass="6137">MIKCLRKKNLSIMFPFIRESIADLTKRSGLTPLIPDPLNFVDLYESKKGKEKI</sequence>
<comment type="similarity">
    <text evidence="1">Belongs to the SecB family.</text>
</comment>
<evidence type="ECO:0000256" key="1">
    <source>
        <dbReference type="ARBA" id="ARBA00009990"/>
    </source>
</evidence>
<accession>A0A7C4EQY6</accession>
<name>A0A7C4EQY6_9BACT</name>
<dbReference type="GO" id="GO:0051082">
    <property type="term" value="F:unfolded protein binding"/>
    <property type="evidence" value="ECO:0007669"/>
    <property type="project" value="InterPro"/>
</dbReference>
<dbReference type="Pfam" id="PF02556">
    <property type="entry name" value="SecB"/>
    <property type="match status" value="1"/>
</dbReference>
<dbReference type="InterPro" id="IPR003708">
    <property type="entry name" value="SecB"/>
</dbReference>
<dbReference type="SUPFAM" id="SSF54611">
    <property type="entry name" value="SecB-like"/>
    <property type="match status" value="1"/>
</dbReference>